<comment type="caution">
    <text evidence="2">The sequence shown here is derived from an EMBL/GenBank/DDBJ whole genome shotgun (WGS) entry which is preliminary data.</text>
</comment>
<feature type="transmembrane region" description="Helical" evidence="1">
    <location>
        <begin position="208"/>
        <end position="225"/>
    </location>
</feature>
<dbReference type="Proteomes" id="UP000886884">
    <property type="component" value="Unassembled WGS sequence"/>
</dbReference>
<keyword evidence="1" id="KW-1133">Transmembrane helix</keyword>
<reference evidence="2" key="2">
    <citation type="journal article" date="2021" name="PeerJ">
        <title>Extensive microbial diversity within the chicken gut microbiome revealed by metagenomics and culture.</title>
        <authorList>
            <person name="Gilroy R."/>
            <person name="Ravi A."/>
            <person name="Getino M."/>
            <person name="Pursley I."/>
            <person name="Horton D.L."/>
            <person name="Alikhan N.F."/>
            <person name="Baker D."/>
            <person name="Gharbi K."/>
            <person name="Hall N."/>
            <person name="Watson M."/>
            <person name="Adriaenssens E.M."/>
            <person name="Foster-Nyarko E."/>
            <person name="Jarju S."/>
            <person name="Secka A."/>
            <person name="Antonio M."/>
            <person name="Oren A."/>
            <person name="Chaudhuri R.R."/>
            <person name="La Ragione R."/>
            <person name="Hildebrand F."/>
            <person name="Pallen M.J."/>
        </authorList>
    </citation>
    <scope>NUCLEOTIDE SEQUENCE</scope>
    <source>
        <strain evidence="2">CHK183-6373</strain>
    </source>
</reference>
<evidence type="ECO:0000256" key="1">
    <source>
        <dbReference type="SAM" id="Phobius"/>
    </source>
</evidence>
<reference evidence="2" key="1">
    <citation type="submission" date="2020-10" db="EMBL/GenBank/DDBJ databases">
        <authorList>
            <person name="Gilroy R."/>
        </authorList>
    </citation>
    <scope>NUCLEOTIDE SEQUENCE</scope>
    <source>
        <strain evidence="2">CHK183-6373</strain>
    </source>
</reference>
<feature type="transmembrane region" description="Helical" evidence="1">
    <location>
        <begin position="12"/>
        <end position="39"/>
    </location>
</feature>
<keyword evidence="1" id="KW-0812">Transmembrane</keyword>
<protein>
    <submittedName>
        <fullName evidence="2">Uncharacterized protein</fullName>
    </submittedName>
</protein>
<name>A0A9D1P813_9FIRM</name>
<proteinExistence type="predicted"/>
<evidence type="ECO:0000313" key="3">
    <source>
        <dbReference type="Proteomes" id="UP000886884"/>
    </source>
</evidence>
<evidence type="ECO:0000313" key="2">
    <source>
        <dbReference type="EMBL" id="HIV28261.1"/>
    </source>
</evidence>
<sequence length="257" mass="28127">MDSLVAVALGAFAAYLFFLAATGRPLLALALAGLCMLALRRVLKTAARWMERLRKRGARARKRCAKRRVEGWLVASEAEARSDIVHLLAQAYPGEIAAVNGQLIRRDTGALVPLVLLQRRAPLLCDDVLAAWRAHRGAESAVLVSTAPAGNDARMPSLSGPRVAVVDRDLLEKLAARHLPVIEPKRAPRVARPRLRELATRFTDRKKAPRYLLYGALMLAFYWLLGARAYLAAALFMLLLAGLGLRTASAPEKLLGR</sequence>
<accession>A0A9D1P813</accession>
<dbReference type="AlphaFoldDB" id="A0A9D1P813"/>
<keyword evidence="1" id="KW-0472">Membrane</keyword>
<organism evidence="2 3">
    <name type="scientific">Candidatus Ornithocaccomicrobium faecavium</name>
    <dbReference type="NCBI Taxonomy" id="2840890"/>
    <lineage>
        <taxon>Bacteria</taxon>
        <taxon>Bacillati</taxon>
        <taxon>Bacillota</taxon>
        <taxon>Clostridia</taxon>
        <taxon>Candidatus Ornithocaccomicrobium</taxon>
    </lineage>
</organism>
<dbReference type="EMBL" id="DVOT01000173">
    <property type="protein sequence ID" value="HIV28261.1"/>
    <property type="molecule type" value="Genomic_DNA"/>
</dbReference>
<gene>
    <name evidence="2" type="ORF">IAA64_09830</name>
</gene>